<dbReference type="GO" id="GO:0005737">
    <property type="term" value="C:cytoplasm"/>
    <property type="evidence" value="ECO:0007669"/>
    <property type="project" value="UniProtKB-ARBA"/>
</dbReference>
<dbReference type="PANTHER" id="PTHR43804">
    <property type="entry name" value="LD18447P"/>
    <property type="match status" value="1"/>
</dbReference>
<evidence type="ECO:0000259" key="5">
    <source>
        <dbReference type="PROSITE" id="PS00745"/>
    </source>
</evidence>
<dbReference type="InterPro" id="IPR005139">
    <property type="entry name" value="PCRF"/>
</dbReference>
<dbReference type="GO" id="GO:0003747">
    <property type="term" value="F:translation release factor activity"/>
    <property type="evidence" value="ECO:0007669"/>
    <property type="project" value="InterPro"/>
</dbReference>
<dbReference type="SUPFAM" id="SSF75620">
    <property type="entry name" value="Release factor"/>
    <property type="match status" value="1"/>
</dbReference>
<dbReference type="AlphaFoldDB" id="A0A7S1KMH0"/>
<reference evidence="6" key="1">
    <citation type="submission" date="2021-01" db="EMBL/GenBank/DDBJ databases">
        <authorList>
            <person name="Corre E."/>
            <person name="Pelletier E."/>
            <person name="Niang G."/>
            <person name="Scheremetjew M."/>
            <person name="Finn R."/>
            <person name="Kale V."/>
            <person name="Holt S."/>
            <person name="Cochrane G."/>
            <person name="Meng A."/>
            <person name="Brown T."/>
            <person name="Cohen L."/>
        </authorList>
    </citation>
    <scope>NUCLEOTIDE SEQUENCE</scope>
    <source>
        <strain evidence="6">WS</strain>
    </source>
</reference>
<evidence type="ECO:0000256" key="4">
    <source>
        <dbReference type="SAM" id="Coils"/>
    </source>
</evidence>
<proteinExistence type="inferred from homology"/>
<dbReference type="PANTHER" id="PTHR43804:SF7">
    <property type="entry name" value="LD18447P"/>
    <property type="match status" value="1"/>
</dbReference>
<dbReference type="PROSITE" id="PS00745">
    <property type="entry name" value="RF_PROK_I"/>
    <property type="match status" value="1"/>
</dbReference>
<dbReference type="EMBL" id="HBGD01001700">
    <property type="protein sequence ID" value="CAD9078187.1"/>
    <property type="molecule type" value="Transcribed_RNA"/>
</dbReference>
<dbReference type="InterPro" id="IPR045853">
    <property type="entry name" value="Pep_chain_release_fac_I_sf"/>
</dbReference>
<dbReference type="FunFam" id="3.30.160.20:FF:000004">
    <property type="entry name" value="Peptide chain release factor 1"/>
    <property type="match status" value="1"/>
</dbReference>
<evidence type="ECO:0000256" key="3">
    <source>
        <dbReference type="ARBA" id="ARBA00022917"/>
    </source>
</evidence>
<protein>
    <recommendedName>
        <fullName evidence="5">Prokaryotic-type class I peptide chain release factors domain-containing protein</fullName>
    </recommendedName>
</protein>
<accession>A0A7S1KMH0</accession>
<keyword evidence="4" id="KW-0175">Coiled coil</keyword>
<feature type="coiled-coil region" evidence="4">
    <location>
        <begin position="129"/>
        <end position="175"/>
    </location>
</feature>
<evidence type="ECO:0000256" key="1">
    <source>
        <dbReference type="ARBA" id="ARBA00010835"/>
    </source>
</evidence>
<evidence type="ECO:0000256" key="2">
    <source>
        <dbReference type="ARBA" id="ARBA00022481"/>
    </source>
</evidence>
<feature type="domain" description="Prokaryotic-type class I peptide chain release factors" evidence="5">
    <location>
        <begin position="314"/>
        <end position="330"/>
    </location>
</feature>
<dbReference type="SMART" id="SM00937">
    <property type="entry name" value="PCRF"/>
    <property type="match status" value="1"/>
</dbReference>
<name>A0A7S1KMH0_9EUKA</name>
<evidence type="ECO:0000313" key="6">
    <source>
        <dbReference type="EMBL" id="CAD9078187.1"/>
    </source>
</evidence>
<dbReference type="InterPro" id="IPR050057">
    <property type="entry name" value="Prokaryotic/Mito_RF"/>
</dbReference>
<dbReference type="Gene3D" id="3.30.160.20">
    <property type="match status" value="1"/>
</dbReference>
<gene>
    <name evidence="6" type="ORF">PCOS0759_LOCUS1419</name>
</gene>
<dbReference type="InterPro" id="IPR000352">
    <property type="entry name" value="Pep_chain_release_fac_I"/>
</dbReference>
<keyword evidence="3" id="KW-0648">Protein biosynthesis</keyword>
<organism evidence="6">
    <name type="scientific">Percolomonas cosmopolitus</name>
    <dbReference type="NCBI Taxonomy" id="63605"/>
    <lineage>
        <taxon>Eukaryota</taxon>
        <taxon>Discoba</taxon>
        <taxon>Heterolobosea</taxon>
        <taxon>Tetramitia</taxon>
        <taxon>Eutetramitia</taxon>
        <taxon>Percolomonadidae</taxon>
        <taxon>Percolomonas</taxon>
    </lineage>
</organism>
<dbReference type="Pfam" id="PF03462">
    <property type="entry name" value="PCRF"/>
    <property type="match status" value="1"/>
</dbReference>
<keyword evidence="2" id="KW-0488">Methylation</keyword>
<dbReference type="Gene3D" id="3.30.70.1660">
    <property type="match status" value="1"/>
</dbReference>
<comment type="similarity">
    <text evidence="1">Belongs to the prokaryotic/mitochondrial release factor family.</text>
</comment>
<sequence>MLPIGCHSTSICSSISLRFPLSFSPLYGVISGKNTTKKLFHFECARFISPTSIDAGRRHFGVMQRKALLSVPIVLHYSTASEKPIPEYFTMLQPNKAFFHYLEEQQLNQNTQEFTHKTLPLAKQVNILQERMRALKEQLETNESFLKDEEDPDILQLATEEIKSVTQNLTELDNELCRTVILENLKEEQQINGVILEIKPAAGGDEAALFAADLLDMYEKLARRNRWKWTIAHLNSGDGVDTSKSVKSVTVNVEGQEVWETMRHETGVHRVQRVPKTETMGRVHTSTVTVAVIPQMDAADIKINPKDLRIDTFRAQGAGGQHVNTTDSAVRIVHLPSGVQAECQAERSQGKNKDAAMKVLISRLKELEARDLHKKQNVFKAKRGSGDRSEKIRTYNYPQQRITDHRVGESFSDFDNFLQGAYHEDLRHKLDEHEIVSTFHDIFPSDVIFEHMQKRKKKKGK</sequence>
<dbReference type="Pfam" id="PF00472">
    <property type="entry name" value="RF-1"/>
    <property type="match status" value="1"/>
</dbReference>